<reference evidence="3 4" key="1">
    <citation type="submission" date="2016-01" db="EMBL/GenBank/DDBJ databases">
        <title>Complete genome sequence of a soil Actinobacterium, Isoptericola dokdonensis DS-3.</title>
        <authorList>
            <person name="Kwon S.-K."/>
            <person name="Kim J.F."/>
        </authorList>
    </citation>
    <scope>NUCLEOTIDE SEQUENCE [LARGE SCALE GENOMIC DNA]</scope>
    <source>
        <strain evidence="3 4">DS-3</strain>
    </source>
</reference>
<dbReference type="OrthoDB" id="3540923at2"/>
<sequence length="328" mass="34973">MPDDVHPGTSETAVPRSDAETSALLEAAQRDATLLADRLARRGRAASALDRASADVTAMRQRLADESADVARLESFSATRVWAALRGDRAERLDAERAEQQSAEYAVATAEARRRAAEAELAVAEQAIAALGDVAGRRQEAFVVREAWLSARGGPVAAELAEVAATVGRRRAEVVEIAEADAAAHQAGSALGAAADELRSASGWSTYDTFLGGDWIASMAKHQRLDQASDLVRAADAALAHLAVELGDVGERGVGPIGVEGLARTFDIWFDNVFSDWAVASHIKDAQDRVAEALSAVDHVRRRLAERREAVALDLTALARRREELLLA</sequence>
<evidence type="ECO:0000313" key="4">
    <source>
        <dbReference type="Proteomes" id="UP000076794"/>
    </source>
</evidence>
<keyword evidence="1" id="KW-0175">Coiled coil</keyword>
<evidence type="ECO:0000313" key="3">
    <source>
        <dbReference type="EMBL" id="ANC32518.1"/>
    </source>
</evidence>
<dbReference type="KEGG" id="ido:I598_3002"/>
<dbReference type="STRING" id="1300344.I598_3002"/>
<accession>A0A161I9A9</accession>
<evidence type="ECO:0000256" key="1">
    <source>
        <dbReference type="SAM" id="Coils"/>
    </source>
</evidence>
<gene>
    <name evidence="3" type="ORF">I598_3002</name>
</gene>
<dbReference type="AlphaFoldDB" id="A0A161I9A9"/>
<name>A0A161I9A9_9MICO</name>
<proteinExistence type="predicted"/>
<protein>
    <submittedName>
        <fullName evidence="3">Uncharacterized protein</fullName>
    </submittedName>
</protein>
<keyword evidence="4" id="KW-1185">Reference proteome</keyword>
<dbReference type="RefSeq" id="WP_068203760.1">
    <property type="nucleotide sequence ID" value="NZ_CP014209.1"/>
</dbReference>
<feature type="region of interest" description="Disordered" evidence="2">
    <location>
        <begin position="1"/>
        <end position="21"/>
    </location>
</feature>
<dbReference type="Proteomes" id="UP000076794">
    <property type="component" value="Chromosome"/>
</dbReference>
<organism evidence="3 4">
    <name type="scientific">Isoptericola dokdonensis DS-3</name>
    <dbReference type="NCBI Taxonomy" id="1300344"/>
    <lineage>
        <taxon>Bacteria</taxon>
        <taxon>Bacillati</taxon>
        <taxon>Actinomycetota</taxon>
        <taxon>Actinomycetes</taxon>
        <taxon>Micrococcales</taxon>
        <taxon>Promicromonosporaceae</taxon>
        <taxon>Isoptericola</taxon>
    </lineage>
</organism>
<dbReference type="PATRIC" id="fig|1300344.3.peg.3021"/>
<feature type="coiled-coil region" evidence="1">
    <location>
        <begin position="107"/>
        <end position="134"/>
    </location>
</feature>
<evidence type="ECO:0000256" key="2">
    <source>
        <dbReference type="SAM" id="MobiDB-lite"/>
    </source>
</evidence>
<dbReference type="EMBL" id="CP014209">
    <property type="protein sequence ID" value="ANC32518.1"/>
    <property type="molecule type" value="Genomic_DNA"/>
</dbReference>